<name>A0A5N7ABJ2_9EURO</name>
<dbReference type="InterPro" id="IPR053137">
    <property type="entry name" value="NLR-like"/>
</dbReference>
<dbReference type="GO" id="GO:0009116">
    <property type="term" value="P:nucleoside metabolic process"/>
    <property type="evidence" value="ECO:0007669"/>
    <property type="project" value="InterPro"/>
</dbReference>
<protein>
    <recommendedName>
        <fullName evidence="6">AAA+ ATPase domain-containing protein</fullName>
    </recommendedName>
</protein>
<evidence type="ECO:0000313" key="5">
    <source>
        <dbReference type="Proteomes" id="UP000326268"/>
    </source>
</evidence>
<dbReference type="InterPro" id="IPR011990">
    <property type="entry name" value="TPR-like_helical_dom_sf"/>
</dbReference>
<dbReference type="RefSeq" id="XP_031930305.1">
    <property type="nucleotide sequence ID" value="XM_032072097.1"/>
</dbReference>
<evidence type="ECO:0000259" key="3">
    <source>
        <dbReference type="Pfam" id="PF01048"/>
    </source>
</evidence>
<dbReference type="Pfam" id="PF01048">
    <property type="entry name" value="PNP_UDP_1"/>
    <property type="match status" value="1"/>
</dbReference>
<dbReference type="SUPFAM" id="SSF48452">
    <property type="entry name" value="TPR-like"/>
    <property type="match status" value="3"/>
</dbReference>
<dbReference type="Proteomes" id="UP000326268">
    <property type="component" value="Unassembled WGS sequence"/>
</dbReference>
<dbReference type="Gene3D" id="1.25.40.10">
    <property type="entry name" value="Tetratricopeptide repeat domain"/>
    <property type="match status" value="3"/>
</dbReference>
<keyword evidence="5" id="KW-1185">Reference proteome</keyword>
<dbReference type="PRINTS" id="PR00381">
    <property type="entry name" value="KINESINLIGHT"/>
</dbReference>
<dbReference type="EMBL" id="ML737601">
    <property type="protein sequence ID" value="KAE8367224.1"/>
    <property type="molecule type" value="Genomic_DNA"/>
</dbReference>
<dbReference type="AlphaFoldDB" id="A0A5N7ABJ2"/>
<dbReference type="InterPro" id="IPR027417">
    <property type="entry name" value="P-loop_NTPase"/>
</dbReference>
<reference evidence="4 5" key="1">
    <citation type="submission" date="2019-04" db="EMBL/GenBank/DDBJ databases">
        <title>Friends and foes A comparative genomics studyof 23 Aspergillus species from section Flavi.</title>
        <authorList>
            <consortium name="DOE Joint Genome Institute"/>
            <person name="Kjaerbolling I."/>
            <person name="Vesth T."/>
            <person name="Frisvad J.C."/>
            <person name="Nybo J.L."/>
            <person name="Theobald S."/>
            <person name="Kildgaard S."/>
            <person name="Isbrandt T."/>
            <person name="Kuo A."/>
            <person name="Sato A."/>
            <person name="Lyhne E.K."/>
            <person name="Kogle M.E."/>
            <person name="Wiebenga A."/>
            <person name="Kun R.S."/>
            <person name="Lubbers R.J."/>
            <person name="Makela M.R."/>
            <person name="Barry K."/>
            <person name="Chovatia M."/>
            <person name="Clum A."/>
            <person name="Daum C."/>
            <person name="Haridas S."/>
            <person name="He G."/>
            <person name="LaButti K."/>
            <person name="Lipzen A."/>
            <person name="Mondo S."/>
            <person name="Riley R."/>
            <person name="Salamov A."/>
            <person name="Simmons B.A."/>
            <person name="Magnuson J.K."/>
            <person name="Henrissat B."/>
            <person name="Mortensen U.H."/>
            <person name="Larsen T.O."/>
            <person name="Devries R.P."/>
            <person name="Grigoriev I.V."/>
            <person name="Machida M."/>
            <person name="Baker S.E."/>
            <person name="Andersen M.R."/>
        </authorList>
    </citation>
    <scope>NUCLEOTIDE SEQUENCE [LARGE SCALE GENOMIC DNA]</scope>
    <source>
        <strain evidence="4 5">CBS 763.97</strain>
    </source>
</reference>
<accession>A0A5N7ABJ2</accession>
<dbReference type="PANTHER" id="PTHR46082:SF6">
    <property type="entry name" value="AAA+ ATPASE DOMAIN-CONTAINING PROTEIN-RELATED"/>
    <property type="match status" value="1"/>
</dbReference>
<dbReference type="GeneID" id="43656543"/>
<dbReference type="Gene3D" id="3.40.50.1580">
    <property type="entry name" value="Nucleoside phosphorylase domain"/>
    <property type="match status" value="1"/>
</dbReference>
<dbReference type="PANTHER" id="PTHR46082">
    <property type="entry name" value="ATP/GTP-BINDING PROTEIN-RELATED"/>
    <property type="match status" value="1"/>
</dbReference>
<dbReference type="SMART" id="SM00028">
    <property type="entry name" value="TPR"/>
    <property type="match status" value="8"/>
</dbReference>
<dbReference type="InterPro" id="IPR035994">
    <property type="entry name" value="Nucleoside_phosphorylase_sf"/>
</dbReference>
<dbReference type="GO" id="GO:0003824">
    <property type="term" value="F:catalytic activity"/>
    <property type="evidence" value="ECO:0007669"/>
    <property type="project" value="InterPro"/>
</dbReference>
<dbReference type="GO" id="GO:0043531">
    <property type="term" value="F:ADP binding"/>
    <property type="evidence" value="ECO:0007669"/>
    <property type="project" value="InterPro"/>
</dbReference>
<evidence type="ECO:0000259" key="2">
    <source>
        <dbReference type="Pfam" id="PF00931"/>
    </source>
</evidence>
<dbReference type="Gene3D" id="3.40.50.300">
    <property type="entry name" value="P-loop containing nucleotide triphosphate hydrolases"/>
    <property type="match status" value="1"/>
</dbReference>
<dbReference type="InterPro" id="IPR000845">
    <property type="entry name" value="Nucleoside_phosphorylase_d"/>
</dbReference>
<gene>
    <name evidence="4" type="ORF">BDV27DRAFT_155194</name>
</gene>
<feature type="compositionally biased region" description="Polar residues" evidence="1">
    <location>
        <begin position="1159"/>
        <end position="1174"/>
    </location>
</feature>
<dbReference type="Pfam" id="PF00931">
    <property type="entry name" value="NB-ARC"/>
    <property type="match status" value="1"/>
</dbReference>
<evidence type="ECO:0000256" key="1">
    <source>
        <dbReference type="SAM" id="MobiDB-lite"/>
    </source>
</evidence>
<dbReference type="SUPFAM" id="SSF52540">
    <property type="entry name" value="P-loop containing nucleoside triphosphate hydrolases"/>
    <property type="match status" value="1"/>
</dbReference>
<dbReference type="Pfam" id="PF13424">
    <property type="entry name" value="TPR_12"/>
    <property type="match status" value="4"/>
</dbReference>
<feature type="compositionally biased region" description="Acidic residues" evidence="1">
    <location>
        <begin position="1131"/>
        <end position="1156"/>
    </location>
</feature>
<sequence length="1203" mass="135832">MRPKDRSEFSVAIICALPVEADAVIGLFDEFYDRYGDQYGKHPRDANTYTVGRIGTHNVVLCHLPEMGKVSASSVAANMKFSYTEVSLALVVGVCGGVPLLPSSKTPIFLGDVIISNAVVRYDYGRQYPDGFKRREGLTYTLGRPNLEIRTLLSRLETSMARSDLQNDISQCLEVLQRSDSCWQYPGNACDVLFDGSYHHKHHRLAASVECLCFNSESPDRICQEAQKSSCDSLECDENRIIRRRSDTTRASIHIGTIASGDMVMKSGEHRDKLAKDDDVAGFDMEGAGVWDELPCIIIKGVCDYADSHKDKKWQAYAAATGASSAKAFLRYWSPASREGVKPKNSHWMIPFDRNLQFVGRQNEIAELEKLIFERQGPGKIAISGLGGVGKTHVALELAYRVRERDPECSVFWIPCTSPEIIEQTYMNITQMLGMQDVKPAEAKEQVKDYLSHKSALKWLLIFDNADDMDMWTKSSNRAPALKDLMPRTEQGRIIFTTRNRQLAVKLAPTEISISKVDEETGIKMLQMALPGEDLSDDRGIAVALLSQLTFLPLAIMQAAAFIKENSISLGDYLTLLQEQEPEVVELLSEDFETEGRYQDVPNPVATTWLVSFQQIQQIDQLAAEYLSFMACVNPRNIPQSLLPPAKSKIKMVKALGLLSAYSFISDQAKNNPLNLHRLVYLATRSWMRRNQQFNLFIRKTAERLTEAFPNNDHTNRNLWRIYLPHALSLLEEDEFKRQQEQYIDLLKNVGECLVSDGRYNEAESLLCDAGNIEQKRNGEAHPSTLTSMSKLASVYIGQGRFTEAETLNVQVLETRNQILGPENPETLMTMGDLARVYYEKGHYKQAETLRLQALKVMREVLGPEHPDTLSSMAHLRNIYHIQGKLKQAEELSLQVLEHRKKVLGPEHPSTLVSVTNLASVYRSQGRYKKAEELHLQVIEKKKNMLGSEHPFTLSSMFNLAAVYRNQGRLEKTEELERQVVEIRKRALGPEHPRTLLSMANLALTYWQQAKLQQAEELGVHVLEARKRVLGSEHPSTLTGIHNLALTYFSQAKWQQAEELRTQVLECQKKILGPEDPITITSMVNLAYIWYCKGRKNDSISLMTKCVRLREKCLGPKHPDTLDAKEVLGQWEEEEEEEEVDDDDDDDDDDDGDGEDWCQVSNESPQTSKQVENNSSDKDLTVVLPAGALSCRNNRRADAKSEG</sequence>
<organism evidence="4 5">
    <name type="scientific">Aspergillus caelatus</name>
    <dbReference type="NCBI Taxonomy" id="61420"/>
    <lineage>
        <taxon>Eukaryota</taxon>
        <taxon>Fungi</taxon>
        <taxon>Dikarya</taxon>
        <taxon>Ascomycota</taxon>
        <taxon>Pezizomycotina</taxon>
        <taxon>Eurotiomycetes</taxon>
        <taxon>Eurotiomycetidae</taxon>
        <taxon>Eurotiales</taxon>
        <taxon>Aspergillaceae</taxon>
        <taxon>Aspergillus</taxon>
        <taxon>Aspergillus subgen. Circumdati</taxon>
    </lineage>
</organism>
<dbReference type="OrthoDB" id="1658288at2759"/>
<feature type="domain" description="Nucleoside phosphorylase" evidence="3">
    <location>
        <begin position="11"/>
        <end position="128"/>
    </location>
</feature>
<feature type="domain" description="NB-ARC" evidence="2">
    <location>
        <begin position="363"/>
        <end position="524"/>
    </location>
</feature>
<dbReference type="NCBIfam" id="NF040586">
    <property type="entry name" value="FxSxx_TPR"/>
    <property type="match status" value="1"/>
</dbReference>
<proteinExistence type="predicted"/>
<dbReference type="InterPro" id="IPR019734">
    <property type="entry name" value="TPR_rpt"/>
</dbReference>
<evidence type="ECO:0008006" key="6">
    <source>
        <dbReference type="Google" id="ProtNLM"/>
    </source>
</evidence>
<evidence type="ECO:0000313" key="4">
    <source>
        <dbReference type="EMBL" id="KAE8367224.1"/>
    </source>
</evidence>
<dbReference type="InterPro" id="IPR002182">
    <property type="entry name" value="NB-ARC"/>
</dbReference>
<dbReference type="CDD" id="cd00009">
    <property type="entry name" value="AAA"/>
    <property type="match status" value="1"/>
</dbReference>
<dbReference type="SUPFAM" id="SSF53167">
    <property type="entry name" value="Purine and uridine phosphorylases"/>
    <property type="match status" value="1"/>
</dbReference>
<feature type="region of interest" description="Disordered" evidence="1">
    <location>
        <begin position="1130"/>
        <end position="1181"/>
    </location>
</feature>